<feature type="compositionally biased region" description="Pro residues" evidence="1">
    <location>
        <begin position="154"/>
        <end position="167"/>
    </location>
</feature>
<keyword evidence="3" id="KW-1185">Reference proteome</keyword>
<name>A0AAD7CZJ3_MYCRO</name>
<comment type="caution">
    <text evidence="2">The sequence shown here is derived from an EMBL/GenBank/DDBJ whole genome shotgun (WGS) entry which is preliminary data.</text>
</comment>
<feature type="region of interest" description="Disordered" evidence="1">
    <location>
        <begin position="1"/>
        <end position="27"/>
    </location>
</feature>
<evidence type="ECO:0000256" key="1">
    <source>
        <dbReference type="SAM" id="MobiDB-lite"/>
    </source>
</evidence>
<feature type="compositionally biased region" description="Low complexity" evidence="1">
    <location>
        <begin position="211"/>
        <end position="231"/>
    </location>
</feature>
<evidence type="ECO:0000313" key="2">
    <source>
        <dbReference type="EMBL" id="KAJ7666300.1"/>
    </source>
</evidence>
<dbReference type="Proteomes" id="UP001221757">
    <property type="component" value="Unassembled WGS sequence"/>
</dbReference>
<feature type="compositionally biased region" description="Acidic residues" evidence="1">
    <location>
        <begin position="392"/>
        <end position="403"/>
    </location>
</feature>
<proteinExistence type="predicted"/>
<reference evidence="2" key="1">
    <citation type="submission" date="2023-03" db="EMBL/GenBank/DDBJ databases">
        <title>Massive genome expansion in bonnet fungi (Mycena s.s.) driven by repeated elements and novel gene families across ecological guilds.</title>
        <authorList>
            <consortium name="Lawrence Berkeley National Laboratory"/>
            <person name="Harder C.B."/>
            <person name="Miyauchi S."/>
            <person name="Viragh M."/>
            <person name="Kuo A."/>
            <person name="Thoen E."/>
            <person name="Andreopoulos B."/>
            <person name="Lu D."/>
            <person name="Skrede I."/>
            <person name="Drula E."/>
            <person name="Henrissat B."/>
            <person name="Morin E."/>
            <person name="Kohler A."/>
            <person name="Barry K."/>
            <person name="LaButti K."/>
            <person name="Morin E."/>
            <person name="Salamov A."/>
            <person name="Lipzen A."/>
            <person name="Mereny Z."/>
            <person name="Hegedus B."/>
            <person name="Baldrian P."/>
            <person name="Stursova M."/>
            <person name="Weitz H."/>
            <person name="Taylor A."/>
            <person name="Grigoriev I.V."/>
            <person name="Nagy L.G."/>
            <person name="Martin F."/>
            <person name="Kauserud H."/>
        </authorList>
    </citation>
    <scope>NUCLEOTIDE SEQUENCE</scope>
    <source>
        <strain evidence="2">CBHHK067</strain>
    </source>
</reference>
<organism evidence="2 3">
    <name type="scientific">Mycena rosella</name>
    <name type="common">Pink bonnet</name>
    <name type="synonym">Agaricus rosellus</name>
    <dbReference type="NCBI Taxonomy" id="1033263"/>
    <lineage>
        <taxon>Eukaryota</taxon>
        <taxon>Fungi</taxon>
        <taxon>Dikarya</taxon>
        <taxon>Basidiomycota</taxon>
        <taxon>Agaricomycotina</taxon>
        <taxon>Agaricomycetes</taxon>
        <taxon>Agaricomycetidae</taxon>
        <taxon>Agaricales</taxon>
        <taxon>Marasmiineae</taxon>
        <taxon>Mycenaceae</taxon>
        <taxon>Mycena</taxon>
    </lineage>
</organism>
<dbReference type="EMBL" id="JARKIE010000211">
    <property type="protein sequence ID" value="KAJ7666300.1"/>
    <property type="molecule type" value="Genomic_DNA"/>
</dbReference>
<feature type="region of interest" description="Disordered" evidence="1">
    <location>
        <begin position="128"/>
        <end position="195"/>
    </location>
</feature>
<dbReference type="AlphaFoldDB" id="A0AAD7CZJ3"/>
<feature type="compositionally biased region" description="Low complexity" evidence="1">
    <location>
        <begin position="239"/>
        <end position="252"/>
    </location>
</feature>
<accession>A0AAD7CZJ3</accession>
<feature type="region of interest" description="Disordered" evidence="1">
    <location>
        <begin position="207"/>
        <end position="260"/>
    </location>
</feature>
<evidence type="ECO:0000313" key="3">
    <source>
        <dbReference type="Proteomes" id="UP001221757"/>
    </source>
</evidence>
<feature type="region of interest" description="Disordered" evidence="1">
    <location>
        <begin position="385"/>
        <end position="415"/>
    </location>
</feature>
<sequence>MNALINLLPRLRRREQSRSSPPAPARRWVKQPQTIVLGVLDISKEARDAIATQEQQAWQQPFEIAFPPQSPTESGASCSPAGKRETQQAFRASRASLPPVPPPTCPLPALPVSVSGLGAHPLPAAAAASLRDVPASELSRRRNFKGRPLDTSLPIPPMPTTPPPSRPYTPAAMSPSPPPPAPLHAPKHRVADPPVSHLPRLQRRSLPAIAPRPGSGSSSSGSGSTPGSTSTSEEEEEGQQQQQQQQERSTTPPGTPTAAVLAFPLPPRAAFTKHTSATSITAGAMAPNSATRAMFPIAERTSAIEPLVIVKRVSGATAHATPAPSPTAASAPVMHALLSSLDDVYADLHGADKLSLVSIPLSSVPSESSAEALAASSIPFPLFPSSSSSSVVDDDDDEEDLSELEGAWRSRYANTDADTDDGLPAWAVLPPTSSERQTWSCAYSFVAGRTHALGRYSAQGARSLPDLVQA</sequence>
<gene>
    <name evidence="2" type="ORF">B0H17DRAFT_1254518</name>
</gene>
<feature type="region of interest" description="Disordered" evidence="1">
    <location>
        <begin position="52"/>
        <end position="102"/>
    </location>
</feature>
<protein>
    <submittedName>
        <fullName evidence="2">Uncharacterized protein</fullName>
    </submittedName>
</protein>